<dbReference type="InterPro" id="IPR000086">
    <property type="entry name" value="NUDIX_hydrolase_dom"/>
</dbReference>
<dbReference type="GO" id="GO:0005737">
    <property type="term" value="C:cytoplasm"/>
    <property type="evidence" value="ECO:0007669"/>
    <property type="project" value="TreeGrafter"/>
</dbReference>
<dbReference type="RefSeq" id="XP_020438761.1">
    <property type="nucleotide sequence ID" value="XM_020571487.1"/>
</dbReference>
<feature type="domain" description="Nudix hydrolase" evidence="6">
    <location>
        <begin position="318"/>
        <end position="470"/>
    </location>
</feature>
<organism evidence="7 8">
    <name type="scientific">Heterostelium pallidum (strain ATCC 26659 / Pp 5 / PN500)</name>
    <name type="common">Cellular slime mold</name>
    <name type="synonym">Polysphondylium pallidum</name>
    <dbReference type="NCBI Taxonomy" id="670386"/>
    <lineage>
        <taxon>Eukaryota</taxon>
        <taxon>Amoebozoa</taxon>
        <taxon>Evosea</taxon>
        <taxon>Eumycetozoa</taxon>
        <taxon>Dictyostelia</taxon>
        <taxon>Acytosteliales</taxon>
        <taxon>Acytosteliaceae</taxon>
        <taxon>Heterostelium</taxon>
    </lineage>
</organism>
<evidence type="ECO:0000256" key="5">
    <source>
        <dbReference type="SAM" id="SignalP"/>
    </source>
</evidence>
<dbReference type="GO" id="GO:0046872">
    <property type="term" value="F:metal ion binding"/>
    <property type="evidence" value="ECO:0007669"/>
    <property type="project" value="UniProtKB-KW"/>
</dbReference>
<evidence type="ECO:0000313" key="8">
    <source>
        <dbReference type="Proteomes" id="UP000001396"/>
    </source>
</evidence>
<dbReference type="PROSITE" id="PS00893">
    <property type="entry name" value="NUDIX_BOX"/>
    <property type="match status" value="1"/>
</dbReference>
<evidence type="ECO:0000256" key="4">
    <source>
        <dbReference type="ARBA" id="ARBA00022842"/>
    </source>
</evidence>
<keyword evidence="3" id="KW-0378">Hydrolase</keyword>
<name>D3AWI3_HETP5</name>
<dbReference type="SUPFAM" id="SSF55811">
    <property type="entry name" value="Nudix"/>
    <property type="match status" value="1"/>
</dbReference>
<keyword evidence="5" id="KW-0732">Signal</keyword>
<comment type="caution">
    <text evidence="7">The sequence shown here is derived from an EMBL/GenBank/DDBJ whole genome shotgun (WGS) entry which is preliminary data.</text>
</comment>
<dbReference type="Pfam" id="PF00293">
    <property type="entry name" value="NUDIX"/>
    <property type="match status" value="1"/>
</dbReference>
<dbReference type="GeneID" id="31355991"/>
<dbReference type="PROSITE" id="PS51462">
    <property type="entry name" value="NUDIX"/>
    <property type="match status" value="1"/>
</dbReference>
<dbReference type="EMBL" id="ADBJ01000002">
    <property type="protein sequence ID" value="EFA86656.1"/>
    <property type="molecule type" value="Genomic_DNA"/>
</dbReference>
<keyword evidence="2" id="KW-0479">Metal-binding</keyword>
<evidence type="ECO:0000256" key="2">
    <source>
        <dbReference type="ARBA" id="ARBA00022723"/>
    </source>
</evidence>
<dbReference type="STRING" id="670386.D3AWI3"/>
<dbReference type="InterPro" id="IPR020084">
    <property type="entry name" value="NUDIX_hydrolase_CS"/>
</dbReference>
<dbReference type="Proteomes" id="UP000001396">
    <property type="component" value="Unassembled WGS sequence"/>
</dbReference>
<feature type="signal peptide" evidence="5">
    <location>
        <begin position="1"/>
        <end position="19"/>
    </location>
</feature>
<feature type="chain" id="PRO_5003040553" description="Nudix hydrolase domain-containing protein" evidence="5">
    <location>
        <begin position="20"/>
        <end position="504"/>
    </location>
</feature>
<accession>D3AWI3</accession>
<dbReference type="CDD" id="cd04666">
    <property type="entry name" value="NUDIX_DIPP2_like_Nudt4"/>
    <property type="match status" value="1"/>
</dbReference>
<keyword evidence="4" id="KW-0460">Magnesium</keyword>
<reference evidence="7 8" key="1">
    <citation type="journal article" date="2011" name="Genome Res.">
        <title>Phylogeny-wide analysis of social amoeba genomes highlights ancient origins for complex intercellular communication.</title>
        <authorList>
            <person name="Heidel A.J."/>
            <person name="Lawal H.M."/>
            <person name="Felder M."/>
            <person name="Schilde C."/>
            <person name="Helps N.R."/>
            <person name="Tunggal B."/>
            <person name="Rivero F."/>
            <person name="John U."/>
            <person name="Schleicher M."/>
            <person name="Eichinger L."/>
            <person name="Platzer M."/>
            <person name="Noegel A.A."/>
            <person name="Schaap P."/>
            <person name="Gloeckner G."/>
        </authorList>
    </citation>
    <scope>NUCLEOTIDE SEQUENCE [LARGE SCALE GENOMIC DNA]</scope>
    <source>
        <strain evidence="8">ATCC 26659 / Pp 5 / PN500</strain>
    </source>
</reference>
<evidence type="ECO:0000256" key="3">
    <source>
        <dbReference type="ARBA" id="ARBA00022801"/>
    </source>
</evidence>
<evidence type="ECO:0000256" key="1">
    <source>
        <dbReference type="ARBA" id="ARBA00001946"/>
    </source>
</evidence>
<dbReference type="PANTHER" id="PTHR12629">
    <property type="entry name" value="DIPHOSPHOINOSITOL POLYPHOSPHATE PHOSPHOHYDROLASE"/>
    <property type="match status" value="1"/>
</dbReference>
<dbReference type="AlphaFoldDB" id="D3AWI3"/>
<comment type="cofactor">
    <cofactor evidence="1">
        <name>Mg(2+)</name>
        <dbReference type="ChEBI" id="CHEBI:18420"/>
    </cofactor>
</comment>
<proteinExistence type="predicted"/>
<dbReference type="InterPro" id="IPR047198">
    <property type="entry name" value="DDP-like_NUDIX"/>
</dbReference>
<dbReference type="InParanoid" id="D3AWI3"/>
<dbReference type="GO" id="GO:0005634">
    <property type="term" value="C:nucleus"/>
    <property type="evidence" value="ECO:0007669"/>
    <property type="project" value="TreeGrafter"/>
</dbReference>
<evidence type="ECO:0000259" key="6">
    <source>
        <dbReference type="PROSITE" id="PS51462"/>
    </source>
</evidence>
<dbReference type="InterPro" id="IPR015797">
    <property type="entry name" value="NUDIX_hydrolase-like_dom_sf"/>
</dbReference>
<sequence>MKFLVLVTVLLCILNSAIADPKCYRCLGEGDVCNPSSSICPYGTICANISDTNRCVALPTLGGNCSVTEACLDGYKCDDGTSICVAKDYLGYGEKCTSDSQCTNELKCVNGGLCLNEKYPKCSKRGGCKPGETCIEGNCTTPLADGAVCKEDDDCIYTRSCLKNRCTVPLTVPEGGDCEDTVDCDVSKGLRCVKGSCMQFVSGTNCTVQNDQWQCPDMSICTCDSPSNFTGGCQDIIDFSSITQSKFNSYYECVSKSGCPYVDNIIKESCLSKCSNPVDVESNIDRLCNSGNIVKGTFLFTVLIVLSSLLFSMYQSNSYSPQAGCIPLRIKKKYIDGGNGGALGDKGEQPHDRLVLLDIQVMLVTSGSGETWVFPKGSIKKNETKKKAAKRETFEEAGLKGKIVKSIEPLEVADHHKECNLTYYVLYVKKKKKEWDESDKRLRNWFSLNTVLKERLPMKPHIEQAIIATQRAISIYQNNFGKDPIPKDNFKLKKKELEMALFKK</sequence>
<dbReference type="PANTHER" id="PTHR12629:SF0">
    <property type="entry name" value="DIPHOSPHOINOSITOL-POLYPHOSPHATE DIPHOSPHATASE"/>
    <property type="match status" value="1"/>
</dbReference>
<dbReference type="GO" id="GO:0016462">
    <property type="term" value="F:pyrophosphatase activity"/>
    <property type="evidence" value="ECO:0007669"/>
    <property type="project" value="InterPro"/>
</dbReference>
<gene>
    <name evidence="7" type="ORF">PPL_00457</name>
</gene>
<dbReference type="Gene3D" id="3.90.79.10">
    <property type="entry name" value="Nucleoside Triphosphate Pyrophosphohydrolase"/>
    <property type="match status" value="1"/>
</dbReference>
<keyword evidence="8" id="KW-1185">Reference proteome</keyword>
<protein>
    <recommendedName>
        <fullName evidence="6">Nudix hydrolase domain-containing protein</fullName>
    </recommendedName>
</protein>
<evidence type="ECO:0000313" key="7">
    <source>
        <dbReference type="EMBL" id="EFA86656.1"/>
    </source>
</evidence>